<gene>
    <name evidence="1" type="ORF">FMAN_15387</name>
</gene>
<sequence length="611" mass="70980">MSFGVGVGDVVVTGKGIWKVSTLLHGEAVDEFGRFERVHRDLEKLSRFIASSSYDPQHKKLFRRESREINRLLIEFHKKIRKLRPFLGRHRETNIRGCLQKIKWPFHSKKLEQIRQDLLSQLNYITMKQQLFPKPFMENFFMRNSFDLEDPFGVFHRFDFFSASSWEALHQILLQMFPPGHHGHEIIQNHRYLLHRSQSFSEILCNSPGIRPIQDVIKCRELVLMSAIFPKLGSHDTECPACRRKRVANFHGQALECANRRCGLWLRFHDSYNGQPDPLTQIALNNIKSSGRAAFTFRFLGPADQAKTIRELILDRITQIGPVPQSQSRARTPKIRHFRRVTLCTSQWPEFSHNRTREVAKNRLRRTTQGLQRTKQVLASEDLPFAKAAALVNTRFWHGRRDQALSRFVTSALQALTNSVPLAVWSQDDTRLLDDVGSGLEAGTFSFVTEYLEARCFLWIFWEVLQLEAKVLSSCAKLLDTWTCPDNFTRQKTPLADKIFSFPHIALLVPWRLTFDLVDDIVEWLGERRPLYLPAAIQQLIMRSGTISLQYYLHGELSNYTPIYRSEHERLILMDRLCLDWMEEALQSGGETISQDLTRVQLQSLMEGGYI</sequence>
<organism evidence="1 2">
    <name type="scientific">Fusarium mangiferae</name>
    <name type="common">Mango malformation disease fungus</name>
    <dbReference type="NCBI Taxonomy" id="192010"/>
    <lineage>
        <taxon>Eukaryota</taxon>
        <taxon>Fungi</taxon>
        <taxon>Dikarya</taxon>
        <taxon>Ascomycota</taxon>
        <taxon>Pezizomycotina</taxon>
        <taxon>Sordariomycetes</taxon>
        <taxon>Hypocreomycetidae</taxon>
        <taxon>Hypocreales</taxon>
        <taxon>Nectriaceae</taxon>
        <taxon>Fusarium</taxon>
        <taxon>Fusarium fujikuroi species complex</taxon>
    </lineage>
</organism>
<evidence type="ECO:0000313" key="1">
    <source>
        <dbReference type="EMBL" id="CVL07315.1"/>
    </source>
</evidence>
<protein>
    <submittedName>
        <fullName evidence="1">Uncharacterized protein</fullName>
    </submittedName>
</protein>
<dbReference type="EMBL" id="FCQH01000019">
    <property type="protein sequence ID" value="CVL07315.1"/>
    <property type="molecule type" value="Genomic_DNA"/>
</dbReference>
<keyword evidence="2" id="KW-1185">Reference proteome</keyword>
<proteinExistence type="predicted"/>
<comment type="caution">
    <text evidence="1">The sequence shown here is derived from an EMBL/GenBank/DDBJ whole genome shotgun (WGS) entry which is preliminary data.</text>
</comment>
<reference evidence="2" key="1">
    <citation type="journal article" date="2016" name="Genome Biol. Evol.">
        <title>Comparative 'omics' of the Fusarium fujikuroi species complex highlights differences in genetic potential and metabolite synthesis.</title>
        <authorList>
            <person name="Niehaus E.-M."/>
            <person name="Muensterkoetter M."/>
            <person name="Proctor R.H."/>
            <person name="Brown D.W."/>
            <person name="Sharon A."/>
            <person name="Idan Y."/>
            <person name="Oren-Young L."/>
            <person name="Sieber C.M."/>
            <person name="Novak O."/>
            <person name="Pencik A."/>
            <person name="Tarkowska D."/>
            <person name="Hromadova K."/>
            <person name="Freeman S."/>
            <person name="Maymon M."/>
            <person name="Elazar M."/>
            <person name="Youssef S.A."/>
            <person name="El-Shabrawy E.S.M."/>
            <person name="Shalaby A.B.A."/>
            <person name="Houterman P."/>
            <person name="Brock N.L."/>
            <person name="Burkhardt I."/>
            <person name="Tsavkelova E.A."/>
            <person name="Dickschat J.S."/>
            <person name="Galuszka P."/>
            <person name="Gueldener U."/>
            <person name="Tudzynski B."/>
        </authorList>
    </citation>
    <scope>NUCLEOTIDE SEQUENCE [LARGE SCALE GENOMIC DNA]</scope>
    <source>
        <strain evidence="2">MRC7560</strain>
    </source>
</reference>
<dbReference type="VEuPathDB" id="FungiDB:FMAN_15387"/>
<name>A0A1L7UH14_FUSMA</name>
<dbReference type="AlphaFoldDB" id="A0A1L7UH14"/>
<accession>A0A1L7UH14</accession>
<evidence type="ECO:0000313" key="2">
    <source>
        <dbReference type="Proteomes" id="UP000184255"/>
    </source>
</evidence>
<dbReference type="Proteomes" id="UP000184255">
    <property type="component" value="Unassembled WGS sequence"/>
</dbReference>
<dbReference type="GeneID" id="65094628"/>
<dbReference type="RefSeq" id="XP_041690416.1">
    <property type="nucleotide sequence ID" value="XM_041824991.1"/>
</dbReference>